<dbReference type="Gene3D" id="3.40.50.150">
    <property type="entry name" value="Vaccinia Virus protein VP39"/>
    <property type="match status" value="1"/>
</dbReference>
<evidence type="ECO:0000313" key="1">
    <source>
        <dbReference type="EMBL" id="MCW4592065.1"/>
    </source>
</evidence>
<dbReference type="InterPro" id="IPR029063">
    <property type="entry name" value="SAM-dependent_MTases_sf"/>
</dbReference>
<comment type="caution">
    <text evidence="1">The sequence shown here is derived from an EMBL/GenBank/DDBJ whole genome shotgun (WGS) entry which is preliminary data.</text>
</comment>
<name>A0ABT3K9H9_9PROT</name>
<dbReference type="CDD" id="cd02440">
    <property type="entry name" value="AdoMet_MTases"/>
    <property type="match status" value="1"/>
</dbReference>
<proteinExistence type="predicted"/>
<dbReference type="Proteomes" id="UP001526337">
    <property type="component" value="Unassembled WGS sequence"/>
</dbReference>
<keyword evidence="1" id="KW-0489">Methyltransferase</keyword>
<organism evidence="1 2">
    <name type="scientific">Gluconacetobacter entanii</name>
    <dbReference type="NCBI Taxonomy" id="108528"/>
    <lineage>
        <taxon>Bacteria</taxon>
        <taxon>Pseudomonadati</taxon>
        <taxon>Pseudomonadota</taxon>
        <taxon>Alphaproteobacteria</taxon>
        <taxon>Acetobacterales</taxon>
        <taxon>Acetobacteraceae</taxon>
        <taxon>Gluconacetobacter</taxon>
    </lineage>
</organism>
<accession>A0ABT3K9H9</accession>
<dbReference type="GO" id="GO:0032259">
    <property type="term" value="P:methylation"/>
    <property type="evidence" value="ECO:0007669"/>
    <property type="project" value="UniProtKB-KW"/>
</dbReference>
<keyword evidence="1" id="KW-0808">Transferase</keyword>
<dbReference type="RefSeq" id="WP_171790554.1">
    <property type="nucleotide sequence ID" value="NZ_JABJWD010000044.1"/>
</dbReference>
<dbReference type="SUPFAM" id="SSF53335">
    <property type="entry name" value="S-adenosyl-L-methionine-dependent methyltransferases"/>
    <property type="match status" value="1"/>
</dbReference>
<keyword evidence="2" id="KW-1185">Reference proteome</keyword>
<dbReference type="EMBL" id="JANGSQ010000110">
    <property type="protein sequence ID" value="MCW4592065.1"/>
    <property type="molecule type" value="Genomic_DNA"/>
</dbReference>
<protein>
    <submittedName>
        <fullName evidence="1">Class I SAM-dependent methyltransferase</fullName>
    </submittedName>
</protein>
<reference evidence="1 2" key="1">
    <citation type="submission" date="2022-07" db="EMBL/GenBank/DDBJ databases">
        <title>Genome stability of Gluconacetobacter entanii AV429.</title>
        <authorList>
            <person name="Trcek J."/>
            <person name="Cepec E."/>
        </authorList>
    </citation>
    <scope>NUCLEOTIDE SEQUENCE [LARGE SCALE GENOMIC DNA]</scope>
    <source>
        <strain evidence="1 2">AV429_2022</strain>
    </source>
</reference>
<sequence>MDIRNTIQKLVDACKDHEKNSRITKGVSRYLSRACEHKIQAMLRLVDPQSRPNMTVLNERLRDIDLISLNIKANGYRLARLLAETLPPATHDGPQDIQPGSKLCTQEDIASDWSRYWSSELKLPVVFHRKLWEYTYLLQALHASGNIAPGRVGLGFGCGLEPIASYLASREVKATITDLPPEHQRVAGWASSNEYVETLEKAHVADLVDREQFIRMVSHRHVDMNAIPDDLSGFDFCWSVCALEHLGSIQQGLDFIEASLRTLRPGGTAVHTTEFNINPEGPTIDNWMTVLFQRKHIEDLVQKLESQGHTVAPLDFSAGSQPMDQFIDIPPWNDDLLGPVMGQLDMRRNANHLKLSVDGFVVTCFAITITKGGG</sequence>
<dbReference type="GO" id="GO:0008168">
    <property type="term" value="F:methyltransferase activity"/>
    <property type="evidence" value="ECO:0007669"/>
    <property type="project" value="UniProtKB-KW"/>
</dbReference>
<gene>
    <name evidence="1" type="ORF">NO263_15895</name>
</gene>
<evidence type="ECO:0000313" key="2">
    <source>
        <dbReference type="Proteomes" id="UP001526337"/>
    </source>
</evidence>